<dbReference type="InterPro" id="IPR043502">
    <property type="entry name" value="DNA/RNA_pol_sf"/>
</dbReference>
<dbReference type="EMBL" id="JAUHJR010000001">
    <property type="protein sequence ID" value="MDN4160037.1"/>
    <property type="molecule type" value="Genomic_DNA"/>
</dbReference>
<dbReference type="Gene3D" id="1.10.150.20">
    <property type="entry name" value="5' to 3' exonuclease, C-terminal subdomain"/>
    <property type="match status" value="1"/>
</dbReference>
<reference evidence="7" key="1">
    <citation type="submission" date="2023-06" db="EMBL/GenBank/DDBJ databases">
        <title>Draft genome sequence of Nocardioides sp. SOB72.</title>
        <authorList>
            <person name="Zhang G."/>
        </authorList>
    </citation>
    <scope>NUCLEOTIDE SEQUENCE</scope>
    <source>
        <strain evidence="7">SOB72</strain>
    </source>
</reference>
<keyword evidence="4" id="KW-0808">Transferase</keyword>
<name>A0ABT8EPG2_9ACTN</name>
<dbReference type="InterPro" id="IPR001126">
    <property type="entry name" value="UmuC"/>
</dbReference>
<comment type="cofactor">
    <cofactor evidence="4">
        <name>Mg(2+)</name>
        <dbReference type="ChEBI" id="CHEBI:18420"/>
    </cofactor>
    <text evidence="4">Binds 2 magnesium ions per subunit.</text>
</comment>
<evidence type="ECO:0000256" key="3">
    <source>
        <dbReference type="ARBA" id="ARBA00049244"/>
    </source>
</evidence>
<dbReference type="Gene3D" id="3.40.1170.60">
    <property type="match status" value="1"/>
</dbReference>
<keyword evidence="4" id="KW-0227">DNA damage</keyword>
<keyword evidence="4" id="KW-0235">DNA replication</keyword>
<dbReference type="Pfam" id="PF00817">
    <property type="entry name" value="IMS"/>
    <property type="match status" value="1"/>
</dbReference>
<feature type="compositionally biased region" description="Low complexity" evidence="5">
    <location>
        <begin position="149"/>
        <end position="159"/>
    </location>
</feature>
<dbReference type="EC" id="2.7.7.7" evidence="4"/>
<evidence type="ECO:0000313" key="7">
    <source>
        <dbReference type="EMBL" id="MDN4160037.1"/>
    </source>
</evidence>
<keyword evidence="4" id="KW-0460">Magnesium</keyword>
<keyword evidence="4" id="KW-0238">DNA-binding</keyword>
<dbReference type="InterPro" id="IPR017961">
    <property type="entry name" value="DNA_pol_Y-fam_little_finger"/>
</dbReference>
<comment type="subunit">
    <text evidence="4">Monomer.</text>
</comment>
<dbReference type="InterPro" id="IPR050116">
    <property type="entry name" value="DNA_polymerase-Y"/>
</dbReference>
<proteinExistence type="inferred from homology"/>
<evidence type="ECO:0000256" key="5">
    <source>
        <dbReference type="SAM" id="MobiDB-lite"/>
    </source>
</evidence>
<dbReference type="PANTHER" id="PTHR11076">
    <property type="entry name" value="DNA REPAIR POLYMERASE UMUC / TRANSFERASE FAMILY MEMBER"/>
    <property type="match status" value="1"/>
</dbReference>
<keyword evidence="8" id="KW-1185">Reference proteome</keyword>
<comment type="subcellular location">
    <subcellularLocation>
        <location evidence="4">Cytoplasm</location>
    </subcellularLocation>
</comment>
<evidence type="ECO:0000256" key="1">
    <source>
        <dbReference type="ARBA" id="ARBA00010945"/>
    </source>
</evidence>
<dbReference type="PANTHER" id="PTHR11076:SF33">
    <property type="entry name" value="DNA POLYMERASE KAPPA"/>
    <property type="match status" value="1"/>
</dbReference>
<comment type="caution">
    <text evidence="7">The sequence shown here is derived from an EMBL/GenBank/DDBJ whole genome shotgun (WGS) entry which is preliminary data.</text>
</comment>
<feature type="binding site" evidence="4">
    <location>
        <position position="13"/>
    </location>
    <ligand>
        <name>Mg(2+)</name>
        <dbReference type="ChEBI" id="CHEBI:18420"/>
    </ligand>
</feature>
<keyword evidence="4" id="KW-0239">DNA-directed DNA polymerase</keyword>
<dbReference type="SUPFAM" id="SSF100879">
    <property type="entry name" value="Lesion bypass DNA polymerase (Y-family), little finger domain"/>
    <property type="match status" value="1"/>
</dbReference>
<dbReference type="PROSITE" id="PS50173">
    <property type="entry name" value="UMUC"/>
    <property type="match status" value="1"/>
</dbReference>
<feature type="binding site" evidence="4">
    <location>
        <position position="115"/>
    </location>
    <ligand>
        <name>Mg(2+)</name>
        <dbReference type="ChEBI" id="CHEBI:18420"/>
    </ligand>
</feature>
<dbReference type="RefSeq" id="WP_300958908.1">
    <property type="nucleotide sequence ID" value="NZ_JAUHJR010000001.1"/>
</dbReference>
<dbReference type="InterPro" id="IPR036775">
    <property type="entry name" value="DNA_pol_Y-fam_lit_finger_sf"/>
</dbReference>
<dbReference type="InterPro" id="IPR043128">
    <property type="entry name" value="Rev_trsase/Diguanyl_cyclase"/>
</dbReference>
<keyword evidence="4" id="KW-0963">Cytoplasm</keyword>
<dbReference type="SUPFAM" id="SSF56672">
    <property type="entry name" value="DNA/RNA polymerases"/>
    <property type="match status" value="1"/>
</dbReference>
<evidence type="ECO:0000256" key="4">
    <source>
        <dbReference type="HAMAP-Rule" id="MF_01113"/>
    </source>
</evidence>
<keyword evidence="4" id="KW-0515">Mutator protein</keyword>
<sequence length="388" mass="41121">MTDPRARWVLHVDLDQFIAAVEVLRRPELAGRPVVVGGRGDPTERGVVATASYEAREHGVGSGMPLRVAARKCPDAVFLPVDKPAYDAASAEVMATLRALTWDGAPVVVEVLGWDEAFLAIDPASEVVAEGVAAGAVVEGEGEGGGTPTGTATGSQPTGPQELAEQVRAAVLEGTGLHCSVGIGDNRLRAKIATDFGKPRGTWTLTAETWLEVMGDRPTDALWGVGRRTAARLAALGIDTVAQLAAADPDRLAAELGPTMGPWYVRLGRGADSRRVDPTPYVPRAHGREETFQADLEVWAEVEAAVRSLARAATADIVAEGRPAARVGIKVRYRPFFTTSRSLTLPTPTDDPDALADAAVALLDRVERDRPVRLLGVRLEMVPPPDGY</sequence>
<dbReference type="Pfam" id="PF11799">
    <property type="entry name" value="IMS_C"/>
    <property type="match status" value="1"/>
</dbReference>
<keyword evidence="4" id="KW-0234">DNA repair</keyword>
<comment type="catalytic activity">
    <reaction evidence="3 4">
        <text>DNA(n) + a 2'-deoxyribonucleoside 5'-triphosphate = DNA(n+1) + diphosphate</text>
        <dbReference type="Rhea" id="RHEA:22508"/>
        <dbReference type="Rhea" id="RHEA-COMP:17339"/>
        <dbReference type="Rhea" id="RHEA-COMP:17340"/>
        <dbReference type="ChEBI" id="CHEBI:33019"/>
        <dbReference type="ChEBI" id="CHEBI:61560"/>
        <dbReference type="ChEBI" id="CHEBI:173112"/>
        <dbReference type="EC" id="2.7.7.7"/>
    </reaction>
</comment>
<gene>
    <name evidence="4" type="primary">dinB</name>
    <name evidence="7" type="ORF">QWY29_01620</name>
</gene>
<evidence type="ECO:0000313" key="8">
    <source>
        <dbReference type="Proteomes" id="UP001168537"/>
    </source>
</evidence>
<dbReference type="InterPro" id="IPR022880">
    <property type="entry name" value="DNApol_IV"/>
</dbReference>
<dbReference type="Gene3D" id="3.30.1490.100">
    <property type="entry name" value="DNA polymerase, Y-family, little finger domain"/>
    <property type="match status" value="1"/>
</dbReference>
<feature type="site" description="Substrate discrimination" evidence="4">
    <location>
        <position position="18"/>
    </location>
</feature>
<feature type="region of interest" description="Disordered" evidence="5">
    <location>
        <begin position="139"/>
        <end position="159"/>
    </location>
</feature>
<accession>A0ABT8EPG2</accession>
<evidence type="ECO:0000259" key="6">
    <source>
        <dbReference type="PROSITE" id="PS50173"/>
    </source>
</evidence>
<organism evidence="7 8">
    <name type="scientific">Nocardioides abyssi</name>
    <dbReference type="NCBI Taxonomy" id="3058370"/>
    <lineage>
        <taxon>Bacteria</taxon>
        <taxon>Bacillati</taxon>
        <taxon>Actinomycetota</taxon>
        <taxon>Actinomycetes</taxon>
        <taxon>Propionibacteriales</taxon>
        <taxon>Nocardioidaceae</taxon>
        <taxon>Nocardioides</taxon>
    </lineage>
</organism>
<feature type="active site" evidence="4">
    <location>
        <position position="116"/>
    </location>
</feature>
<dbReference type="CDD" id="cd03586">
    <property type="entry name" value="PolY_Pol_IV_kappa"/>
    <property type="match status" value="1"/>
</dbReference>
<evidence type="ECO:0000256" key="2">
    <source>
        <dbReference type="ARBA" id="ARBA00025589"/>
    </source>
</evidence>
<comment type="function">
    <text evidence="2 4">Poorly processive, error-prone DNA polymerase involved in untargeted mutagenesis. Copies undamaged DNA at stalled replication forks, which arise in vivo from mismatched or misaligned primer ends. These misaligned primers can be extended by PolIV. Exhibits no 3'-5' exonuclease (proofreading) activity. May be involved in translesional synthesis, in conjunction with the beta clamp from PolIII.</text>
</comment>
<comment type="similarity">
    <text evidence="1 4">Belongs to the DNA polymerase type-Y family.</text>
</comment>
<protein>
    <recommendedName>
        <fullName evidence="4">DNA polymerase IV</fullName>
        <shortName evidence="4">Pol IV</shortName>
        <ecNumber evidence="4">2.7.7.7</ecNumber>
    </recommendedName>
</protein>
<dbReference type="Gene3D" id="3.30.70.270">
    <property type="match status" value="1"/>
</dbReference>
<dbReference type="Proteomes" id="UP001168537">
    <property type="component" value="Unassembled WGS sequence"/>
</dbReference>
<dbReference type="HAMAP" id="MF_01113">
    <property type="entry name" value="DNApol_IV"/>
    <property type="match status" value="1"/>
</dbReference>
<feature type="domain" description="UmuC" evidence="6">
    <location>
        <begin position="9"/>
        <end position="226"/>
    </location>
</feature>
<keyword evidence="4" id="KW-0479">Metal-binding</keyword>
<keyword evidence="4" id="KW-0548">Nucleotidyltransferase</keyword>